<sequence>MNILQALFFPPEQPGGVSSMVPYILERFNRKGWEMELFSLPKRIRGKGTEDVNFTTFDWRKYAGNPIVDKYIQTYKDYVWWTKLRIKKKYDIIHAHHPIAGLAMKQIFPDTPVILTIHSSFERELMLNGRIQENGVEHQFLTQIYGELEAKVDQIITVSNSFKMYMSDYVQDSERIGVIPNGFDEKRFRPISHENHITQFITVCRLVPAKGLDTLIIACGELKKRGHPFVLHIIGDGPSREELEKLAIEHNVYEDTIFYGYMLHPEEFMPFFDVFVLPSRAEAFGSVFAEAALCWLALIGTNVGGIAEQIEHGYNGLLVPVGDALALSHAMEKVIIDPSYRYNLARAAWEKSKKSYSLNRVLRQLKSVYERYQHPVADSELTGAAQQPKSEE</sequence>
<dbReference type="SUPFAM" id="SSF53756">
    <property type="entry name" value="UDP-Glycosyltransferase/glycogen phosphorylase"/>
    <property type="match status" value="1"/>
</dbReference>
<dbReference type="Pfam" id="PF00534">
    <property type="entry name" value="Glycos_transf_1"/>
    <property type="match status" value="1"/>
</dbReference>
<feature type="domain" description="Glycosyl transferase family 1" evidence="1">
    <location>
        <begin position="198"/>
        <end position="348"/>
    </location>
</feature>
<evidence type="ECO:0000313" key="3">
    <source>
        <dbReference type="EMBL" id="RTE01991.1"/>
    </source>
</evidence>
<dbReference type="CDD" id="cd03801">
    <property type="entry name" value="GT4_PimA-like"/>
    <property type="match status" value="1"/>
</dbReference>
<protein>
    <submittedName>
        <fullName evidence="3">Glycosyltransferase family 1 protein</fullName>
    </submittedName>
</protein>
<comment type="caution">
    <text evidence="3">The sequence shown here is derived from an EMBL/GenBank/DDBJ whole genome shotgun (WGS) entry which is preliminary data.</text>
</comment>
<evidence type="ECO:0000259" key="2">
    <source>
        <dbReference type="Pfam" id="PF13439"/>
    </source>
</evidence>
<feature type="domain" description="Glycosyltransferase subfamily 4-like N-terminal" evidence="2">
    <location>
        <begin position="14"/>
        <end position="187"/>
    </location>
</feature>
<dbReference type="InterPro" id="IPR050194">
    <property type="entry name" value="Glycosyltransferase_grp1"/>
</dbReference>
<dbReference type="Pfam" id="PF13439">
    <property type="entry name" value="Glyco_transf_4"/>
    <property type="match status" value="1"/>
</dbReference>
<organism evidence="3 4">
    <name type="scientific">Paenibacillus whitsoniae</name>
    <dbReference type="NCBI Taxonomy" id="2496558"/>
    <lineage>
        <taxon>Bacteria</taxon>
        <taxon>Bacillati</taxon>
        <taxon>Bacillota</taxon>
        <taxon>Bacilli</taxon>
        <taxon>Bacillales</taxon>
        <taxon>Paenibacillaceae</taxon>
        <taxon>Paenibacillus</taxon>
    </lineage>
</organism>
<keyword evidence="4" id="KW-1185">Reference proteome</keyword>
<dbReference type="OrthoDB" id="9802525at2"/>
<proteinExistence type="predicted"/>
<keyword evidence="3" id="KW-0808">Transferase</keyword>
<dbReference type="Gene3D" id="3.40.50.2000">
    <property type="entry name" value="Glycogen Phosphorylase B"/>
    <property type="match status" value="2"/>
</dbReference>
<dbReference type="Proteomes" id="UP000276128">
    <property type="component" value="Unassembled WGS sequence"/>
</dbReference>
<dbReference type="GO" id="GO:0016757">
    <property type="term" value="F:glycosyltransferase activity"/>
    <property type="evidence" value="ECO:0007669"/>
    <property type="project" value="InterPro"/>
</dbReference>
<dbReference type="EMBL" id="RXHU01000129">
    <property type="protein sequence ID" value="RTE01991.1"/>
    <property type="molecule type" value="Genomic_DNA"/>
</dbReference>
<dbReference type="AlphaFoldDB" id="A0A3R9ZZM2"/>
<name>A0A3R9ZZM2_9BACL</name>
<dbReference type="PANTHER" id="PTHR45947:SF3">
    <property type="entry name" value="SULFOQUINOVOSYL TRANSFERASE SQD2"/>
    <property type="match status" value="1"/>
</dbReference>
<dbReference type="InterPro" id="IPR001296">
    <property type="entry name" value="Glyco_trans_1"/>
</dbReference>
<dbReference type="RefSeq" id="WP_126144953.1">
    <property type="nucleotide sequence ID" value="NZ_RXHU01000129.1"/>
</dbReference>
<dbReference type="PANTHER" id="PTHR45947">
    <property type="entry name" value="SULFOQUINOVOSYL TRANSFERASE SQD2"/>
    <property type="match status" value="1"/>
</dbReference>
<gene>
    <name evidence="3" type="ORF">EJQ19_30355</name>
</gene>
<dbReference type="InterPro" id="IPR028098">
    <property type="entry name" value="Glyco_trans_4-like_N"/>
</dbReference>
<evidence type="ECO:0000259" key="1">
    <source>
        <dbReference type="Pfam" id="PF00534"/>
    </source>
</evidence>
<accession>A0A3R9ZZM2</accession>
<reference evidence="3 4" key="1">
    <citation type="submission" date="2018-12" db="EMBL/GenBank/DDBJ databases">
        <title>Bacillus ochoae sp. nov., Paenibacillus whitsoniae sp. nov., Paenibacillus spiritus sp. nov. Isolated from the Mars Exploration Rover during spacecraft assembly.</title>
        <authorList>
            <person name="Seuylemezian A."/>
            <person name="Vaishampayan P."/>
        </authorList>
    </citation>
    <scope>NUCLEOTIDE SEQUENCE [LARGE SCALE GENOMIC DNA]</scope>
    <source>
        <strain evidence="3 4">MER 54</strain>
    </source>
</reference>
<evidence type="ECO:0000313" key="4">
    <source>
        <dbReference type="Proteomes" id="UP000276128"/>
    </source>
</evidence>